<evidence type="ECO:0000313" key="2">
    <source>
        <dbReference type="EMBL" id="MDR7376257.1"/>
    </source>
</evidence>
<protein>
    <submittedName>
        <fullName evidence="2">Osmotically inducible lipoprotein OsmB</fullName>
    </submittedName>
</protein>
<evidence type="ECO:0000256" key="1">
    <source>
        <dbReference type="SAM" id="SignalP"/>
    </source>
</evidence>
<keyword evidence="3" id="KW-1185">Reference proteome</keyword>
<dbReference type="Proteomes" id="UP001180487">
    <property type="component" value="Unassembled WGS sequence"/>
</dbReference>
<organism evidence="2 3">
    <name type="scientific">Rhodoferax ferrireducens</name>
    <dbReference type="NCBI Taxonomy" id="192843"/>
    <lineage>
        <taxon>Bacteria</taxon>
        <taxon>Pseudomonadati</taxon>
        <taxon>Pseudomonadota</taxon>
        <taxon>Betaproteobacteria</taxon>
        <taxon>Burkholderiales</taxon>
        <taxon>Comamonadaceae</taxon>
        <taxon>Rhodoferax</taxon>
    </lineage>
</organism>
<proteinExistence type="predicted"/>
<dbReference type="RefSeq" id="WP_116604552.1">
    <property type="nucleotide sequence ID" value="NZ_JAVDXT010000001.1"/>
</dbReference>
<accession>A0ABU2C4J9</accession>
<dbReference type="PROSITE" id="PS51257">
    <property type="entry name" value="PROKAR_LIPOPROTEIN"/>
    <property type="match status" value="1"/>
</dbReference>
<sequence>MKTTRHYAASALAAAALVILSGCAGMTRQEKGIATGAAIGGVAGAAAGGGVLGTAAGAAVGGVIGNEVVKKK</sequence>
<name>A0ABU2C4J9_9BURK</name>
<keyword evidence="1" id="KW-0732">Signal</keyword>
<evidence type="ECO:0000313" key="3">
    <source>
        <dbReference type="Proteomes" id="UP001180487"/>
    </source>
</evidence>
<comment type="caution">
    <text evidence="2">The sequence shown here is derived from an EMBL/GenBank/DDBJ whole genome shotgun (WGS) entry which is preliminary data.</text>
</comment>
<feature type="signal peptide" evidence="1">
    <location>
        <begin position="1"/>
        <end position="24"/>
    </location>
</feature>
<gene>
    <name evidence="2" type="ORF">J2X19_000915</name>
</gene>
<keyword evidence="2" id="KW-0449">Lipoprotein</keyword>
<feature type="chain" id="PRO_5046628827" evidence="1">
    <location>
        <begin position="25"/>
        <end position="72"/>
    </location>
</feature>
<dbReference type="EMBL" id="JAVDXT010000001">
    <property type="protein sequence ID" value="MDR7376257.1"/>
    <property type="molecule type" value="Genomic_DNA"/>
</dbReference>
<reference evidence="2 3" key="1">
    <citation type="submission" date="2023-07" db="EMBL/GenBank/DDBJ databases">
        <title>Sorghum-associated microbial communities from plants grown in Nebraska, USA.</title>
        <authorList>
            <person name="Schachtman D."/>
        </authorList>
    </citation>
    <scope>NUCLEOTIDE SEQUENCE [LARGE SCALE GENOMIC DNA]</scope>
    <source>
        <strain evidence="2 3">BE313</strain>
    </source>
</reference>